<evidence type="ECO:0008006" key="3">
    <source>
        <dbReference type="Google" id="ProtNLM"/>
    </source>
</evidence>
<reference evidence="1 2" key="1">
    <citation type="submission" date="2024-03" db="EMBL/GenBank/DDBJ databases">
        <authorList>
            <person name="Jo J.-H."/>
        </authorList>
    </citation>
    <scope>NUCLEOTIDE SEQUENCE [LARGE SCALE GENOMIC DNA]</scope>
    <source>
        <strain evidence="1 2">AS3R-12</strain>
    </source>
</reference>
<dbReference type="RefSeq" id="WP_339966421.1">
    <property type="nucleotide sequence ID" value="NZ_JBBHJY010000003.1"/>
</dbReference>
<evidence type="ECO:0000313" key="1">
    <source>
        <dbReference type="EMBL" id="MEJ6010030.1"/>
    </source>
</evidence>
<name>A0ABU8S875_9SPHN</name>
<accession>A0ABU8S875</accession>
<sequence length="233" mass="25834">MPDANLPGFRRRFLITPSSRAVTAALEDDIHRMAVTLHHDGESVTRVEAEMARHPWDLCPGAVAKVEADFAGRPLAPSAGSVDKKANCTHLFDLAELALRHAGDAAQTLYEMQVSDPEDGRVTAVLRRDGQERLHWHLQDDRMLAPHLAQGLPLIGLRPWIATLAGDERHEARMLQWASLVAHGRQIPWEIQKGLRALPASCFASQPGRHEKCQRIGERIDFSKPGARLPLAD</sequence>
<protein>
    <recommendedName>
        <fullName evidence="3">DUF2889 domain-containing protein</fullName>
    </recommendedName>
</protein>
<gene>
    <name evidence="1" type="ORF">WG900_08855</name>
</gene>
<comment type="caution">
    <text evidence="1">The sequence shown here is derived from an EMBL/GenBank/DDBJ whole genome shotgun (WGS) entry which is preliminary data.</text>
</comment>
<proteinExistence type="predicted"/>
<keyword evidence="2" id="KW-1185">Reference proteome</keyword>
<dbReference type="Proteomes" id="UP001379235">
    <property type="component" value="Unassembled WGS sequence"/>
</dbReference>
<evidence type="ECO:0000313" key="2">
    <source>
        <dbReference type="Proteomes" id="UP001379235"/>
    </source>
</evidence>
<dbReference type="EMBL" id="JBBHJY010000003">
    <property type="protein sequence ID" value="MEJ6010030.1"/>
    <property type="molecule type" value="Genomic_DNA"/>
</dbReference>
<organism evidence="1 2">
    <name type="scientific">Novosphingobium aquae</name>
    <dbReference type="NCBI Taxonomy" id="3133435"/>
    <lineage>
        <taxon>Bacteria</taxon>
        <taxon>Pseudomonadati</taxon>
        <taxon>Pseudomonadota</taxon>
        <taxon>Alphaproteobacteria</taxon>
        <taxon>Sphingomonadales</taxon>
        <taxon>Sphingomonadaceae</taxon>
        <taxon>Novosphingobium</taxon>
    </lineage>
</organism>